<organism evidence="2">
    <name type="scientific">Homalodisca liturata</name>
    <dbReference type="NCBI Taxonomy" id="320908"/>
    <lineage>
        <taxon>Eukaryota</taxon>
        <taxon>Metazoa</taxon>
        <taxon>Ecdysozoa</taxon>
        <taxon>Arthropoda</taxon>
        <taxon>Hexapoda</taxon>
        <taxon>Insecta</taxon>
        <taxon>Pterygota</taxon>
        <taxon>Neoptera</taxon>
        <taxon>Paraneoptera</taxon>
        <taxon>Hemiptera</taxon>
        <taxon>Auchenorrhyncha</taxon>
        <taxon>Membracoidea</taxon>
        <taxon>Cicadellidae</taxon>
        <taxon>Cicadellinae</taxon>
        <taxon>Proconiini</taxon>
        <taxon>Homalodisca</taxon>
    </lineage>
</organism>
<dbReference type="AlphaFoldDB" id="A0A1B6JL82"/>
<feature type="chain" id="PRO_5008585929" evidence="1">
    <location>
        <begin position="20"/>
        <end position="217"/>
    </location>
</feature>
<evidence type="ECO:0000256" key="1">
    <source>
        <dbReference type="SAM" id="SignalP"/>
    </source>
</evidence>
<keyword evidence="1" id="KW-0732">Signal</keyword>
<feature type="signal peptide" evidence="1">
    <location>
        <begin position="1"/>
        <end position="19"/>
    </location>
</feature>
<evidence type="ECO:0000313" key="2">
    <source>
        <dbReference type="EMBL" id="JAS99950.1"/>
    </source>
</evidence>
<dbReference type="EMBL" id="GECU01007756">
    <property type="protein sequence ID" value="JAS99950.1"/>
    <property type="molecule type" value="Transcribed_RNA"/>
</dbReference>
<proteinExistence type="predicted"/>
<sequence length="217" mass="23081">MKLVLAAVVATCLLGICESRPTIDLNQPLGEIGGVQGPAEGTSNEYDNLLRNITNVLRELINIIGSEMCETVKITIETVILSVVEIALNTVTALSGDLKFINQSVLDVLRFYNALVPEYTNTDDDGKGTPISEITSNQINLIDIISIMNNFTQYLSVESNSTNKVFNILHNIIGVGDDSDGSDSGGSDSDGSDSDGQNSCGSKCAPCANHCTCKVCK</sequence>
<accession>A0A1B6JL82</accession>
<protein>
    <submittedName>
        <fullName evidence="2">Uncharacterized protein</fullName>
    </submittedName>
</protein>
<reference evidence="2" key="1">
    <citation type="submission" date="2015-11" db="EMBL/GenBank/DDBJ databases">
        <title>De novo transcriptome assembly of four potential Pierce s Disease insect vectors from Arizona vineyards.</title>
        <authorList>
            <person name="Tassone E.E."/>
        </authorList>
    </citation>
    <scope>NUCLEOTIDE SEQUENCE</scope>
</reference>
<name>A0A1B6JL82_9HEMI</name>
<gene>
    <name evidence="2" type="ORF">g.15536</name>
</gene>